<organism evidence="1 2">
    <name type="scientific">Georgenia satyanarayanai</name>
    <dbReference type="NCBI Taxonomy" id="860221"/>
    <lineage>
        <taxon>Bacteria</taxon>
        <taxon>Bacillati</taxon>
        <taxon>Actinomycetota</taxon>
        <taxon>Actinomycetes</taxon>
        <taxon>Micrococcales</taxon>
        <taxon>Bogoriellaceae</taxon>
        <taxon>Georgenia</taxon>
    </lineage>
</organism>
<dbReference type="AlphaFoldDB" id="A0A2Y9BUX9"/>
<dbReference type="RefSeq" id="WP_110850624.1">
    <property type="nucleotide sequence ID" value="NZ_QKLZ01000001.1"/>
</dbReference>
<evidence type="ECO:0000313" key="2">
    <source>
        <dbReference type="Proteomes" id="UP000250222"/>
    </source>
</evidence>
<name>A0A2Y9BUX9_9MICO</name>
<reference evidence="1 2" key="1">
    <citation type="submission" date="2016-10" db="EMBL/GenBank/DDBJ databases">
        <authorList>
            <person name="Cai Z."/>
        </authorList>
    </citation>
    <scope>NUCLEOTIDE SEQUENCE [LARGE SCALE GENOMIC DNA]</scope>
    <source>
        <strain evidence="1 2">CGMCC 1.10826</strain>
    </source>
</reference>
<protein>
    <submittedName>
        <fullName evidence="1">Uncharacterized protein</fullName>
    </submittedName>
</protein>
<dbReference type="Proteomes" id="UP000250222">
    <property type="component" value="Unassembled WGS sequence"/>
</dbReference>
<keyword evidence="2" id="KW-1185">Reference proteome</keyword>
<evidence type="ECO:0000313" key="1">
    <source>
        <dbReference type="EMBL" id="SSA36422.1"/>
    </source>
</evidence>
<dbReference type="EMBL" id="UETB01000001">
    <property type="protein sequence ID" value="SSA36422.1"/>
    <property type="molecule type" value="Genomic_DNA"/>
</dbReference>
<gene>
    <name evidence="1" type="ORF">SAMN05216184_10181</name>
</gene>
<accession>A0A2Y9BUX9</accession>
<proteinExistence type="predicted"/>
<dbReference type="OrthoDB" id="3215654at2"/>
<sequence length="109" mass="11531">MASFSALLVAVLDDGRRLTLLDDRGWTVGGPGDVWQHMSATTVAATARTVVGPDEPFGDQTAQDAEADHWEGLAGVLGRQGVRTAARELSDLPHDVELSGRLLARLNGP</sequence>